<dbReference type="InterPro" id="IPR013815">
    <property type="entry name" value="ATP_grasp_subdomain_1"/>
</dbReference>
<dbReference type="InterPro" id="IPR011761">
    <property type="entry name" value="ATP-grasp"/>
</dbReference>
<dbReference type="UniPathway" id="UPA00219"/>
<dbReference type="PANTHER" id="PTHR23132:SF25">
    <property type="entry name" value="D-ALANINE--D-ALANINE LIGASE A"/>
    <property type="match status" value="1"/>
</dbReference>
<name>A0A1C6SKX5_9ACTN</name>
<keyword evidence="4 15" id="KW-0479">Metal-binding</keyword>
<organism evidence="18 19">
    <name type="scientific">Micromonospora nigra</name>
    <dbReference type="NCBI Taxonomy" id="145857"/>
    <lineage>
        <taxon>Bacteria</taxon>
        <taxon>Bacillati</taxon>
        <taxon>Actinomycetota</taxon>
        <taxon>Actinomycetes</taxon>
        <taxon>Micromonosporales</taxon>
        <taxon>Micromonosporaceae</taxon>
        <taxon>Micromonospora</taxon>
    </lineage>
</organism>
<keyword evidence="5 14" id="KW-0547">Nucleotide-binding</keyword>
<dbReference type="Gene3D" id="3.30.1490.20">
    <property type="entry name" value="ATP-grasp fold, A domain"/>
    <property type="match status" value="1"/>
</dbReference>
<evidence type="ECO:0000313" key="19">
    <source>
        <dbReference type="Proteomes" id="UP000199699"/>
    </source>
</evidence>
<dbReference type="GO" id="GO:0005829">
    <property type="term" value="C:cytosol"/>
    <property type="evidence" value="ECO:0007669"/>
    <property type="project" value="TreeGrafter"/>
</dbReference>
<dbReference type="AlphaFoldDB" id="A0A1C6SKX5"/>
<keyword evidence="6 16" id="KW-0067">ATP-binding</keyword>
<protein>
    <recommendedName>
        <fullName evidence="12">D-alanine--D-alanine ligase</fullName>
        <ecNumber evidence="12">6.3.2.4</ecNumber>
    </recommendedName>
    <alternativeName>
        <fullName evidence="12">D-Ala-D-Ala ligase</fullName>
    </alternativeName>
    <alternativeName>
        <fullName evidence="12">D-alanylalanine synthetase</fullName>
    </alternativeName>
</protein>
<dbReference type="InterPro" id="IPR011095">
    <property type="entry name" value="Dala_Dala_lig_C"/>
</dbReference>
<dbReference type="FunFam" id="3.30.470.20:FF:000008">
    <property type="entry name" value="D-alanine--D-alanine ligase"/>
    <property type="match status" value="1"/>
</dbReference>
<evidence type="ECO:0000259" key="17">
    <source>
        <dbReference type="PROSITE" id="PS50975"/>
    </source>
</evidence>
<keyword evidence="10 15" id="KW-0464">Manganese</keyword>
<dbReference type="InterPro" id="IPR016185">
    <property type="entry name" value="PreATP-grasp_dom_sf"/>
</dbReference>
<feature type="active site" evidence="13">
    <location>
        <position position="195"/>
    </location>
</feature>
<evidence type="ECO:0000256" key="3">
    <source>
        <dbReference type="ARBA" id="ARBA00022598"/>
    </source>
</evidence>
<dbReference type="EMBL" id="FMHT01000003">
    <property type="protein sequence ID" value="SCL29975.1"/>
    <property type="molecule type" value="Genomic_DNA"/>
</dbReference>
<evidence type="ECO:0000256" key="7">
    <source>
        <dbReference type="ARBA" id="ARBA00022842"/>
    </source>
</evidence>
<dbReference type="GO" id="GO:0071555">
    <property type="term" value="P:cell wall organization"/>
    <property type="evidence" value="ECO:0007669"/>
    <property type="project" value="UniProtKB-KW"/>
</dbReference>
<evidence type="ECO:0000256" key="6">
    <source>
        <dbReference type="ARBA" id="ARBA00022840"/>
    </source>
</evidence>
<keyword evidence="7 15" id="KW-0460">Magnesium</keyword>
<evidence type="ECO:0000256" key="4">
    <source>
        <dbReference type="ARBA" id="ARBA00022723"/>
    </source>
</evidence>
<evidence type="ECO:0000256" key="5">
    <source>
        <dbReference type="ARBA" id="ARBA00022741"/>
    </source>
</evidence>
<dbReference type="InterPro" id="IPR011127">
    <property type="entry name" value="Dala_Dala_lig_N"/>
</dbReference>
<evidence type="ECO:0000256" key="16">
    <source>
        <dbReference type="PROSITE-ProRule" id="PRU00409"/>
    </source>
</evidence>
<dbReference type="PROSITE" id="PS00844">
    <property type="entry name" value="DALA_DALA_LIGASE_2"/>
    <property type="match status" value="1"/>
</dbReference>
<feature type="binding site" evidence="14">
    <location>
        <begin position="225"/>
        <end position="232"/>
    </location>
    <ligand>
        <name>ATP</name>
        <dbReference type="ChEBI" id="CHEBI:30616"/>
    </ligand>
</feature>
<feature type="domain" description="ATP-grasp" evidence="17">
    <location>
        <begin position="152"/>
        <end position="358"/>
    </location>
</feature>
<comment type="function">
    <text evidence="12">Cell wall formation.</text>
</comment>
<dbReference type="NCBIfam" id="NF002378">
    <property type="entry name" value="PRK01372.1"/>
    <property type="match status" value="1"/>
</dbReference>
<feature type="active site" evidence="13">
    <location>
        <position position="19"/>
    </location>
</feature>
<dbReference type="SUPFAM" id="SSF56059">
    <property type="entry name" value="Glutathione synthetase ATP-binding domain-like"/>
    <property type="match status" value="1"/>
</dbReference>
<dbReference type="STRING" id="145857.GA0070616_3988"/>
<evidence type="ECO:0000256" key="15">
    <source>
        <dbReference type="PIRSR" id="PIRSR039102-3"/>
    </source>
</evidence>
<dbReference type="HAMAP" id="MF_00047">
    <property type="entry name" value="Dala_Dala_lig"/>
    <property type="match status" value="1"/>
</dbReference>
<sequence>MTTPGKTRVAIVFGGRSPEHGISCVSAGSVLGALDPDEYEVVPVGITRAGQWVLTSGDPAGLAITARRLPEITAASGTDVVLRADPTGNGLVVLDPTEGPRALADVDVVFPVLHGAYGEDGTIQGMLEMAGLPYVGANVFASAAAMDKEFTKKLCVAEGIPVGPYAVLRNGMTLSEEDKQRLGLPVFVKPSRAGSSFGITRVSDWADLDAAVATARQIDPKVLVEGAIVGREIECGVLEGEAAGMPEASVLAEVRVVGDYDFYDFEAKYIDSESACEYDIPADLPDPVTRQVREYAVRAFAALDCAGLARVDFFVTPELDVYLNEINTMPGFTPTSMFPRMWAAAGLEYPKLVDRLIRTALTRGTGLR</sequence>
<evidence type="ECO:0000256" key="9">
    <source>
        <dbReference type="ARBA" id="ARBA00022984"/>
    </source>
</evidence>
<feature type="binding site" evidence="14">
    <location>
        <begin position="187"/>
        <end position="189"/>
    </location>
    <ligand>
        <name>ATP</name>
        <dbReference type="ChEBI" id="CHEBI:30616"/>
    </ligand>
</feature>
<keyword evidence="11 12" id="KW-0961">Cell wall biogenesis/degradation</keyword>
<evidence type="ECO:0000313" key="18">
    <source>
        <dbReference type="EMBL" id="SCL29975.1"/>
    </source>
</evidence>
<evidence type="ECO:0000256" key="2">
    <source>
        <dbReference type="ARBA" id="ARBA00010871"/>
    </source>
</evidence>
<dbReference type="InterPro" id="IPR000291">
    <property type="entry name" value="D-Ala_lig_Van_CS"/>
</dbReference>
<comment type="cofactor">
    <cofactor evidence="15">
        <name>Mg(2+)</name>
        <dbReference type="ChEBI" id="CHEBI:18420"/>
    </cofactor>
    <cofactor evidence="15">
        <name>Mn(2+)</name>
        <dbReference type="ChEBI" id="CHEBI:29035"/>
    </cofactor>
    <text evidence="15">Binds 2 magnesium or manganese ions per subunit.</text>
</comment>
<dbReference type="InterPro" id="IPR005905">
    <property type="entry name" value="D_ala_D_ala"/>
</dbReference>
<dbReference type="NCBIfam" id="TIGR01205">
    <property type="entry name" value="D_ala_D_alaTIGR"/>
    <property type="match status" value="1"/>
</dbReference>
<feature type="active site" evidence="13">
    <location>
        <position position="336"/>
    </location>
</feature>
<evidence type="ECO:0000256" key="14">
    <source>
        <dbReference type="PIRSR" id="PIRSR039102-2"/>
    </source>
</evidence>
<feature type="binding site" evidence="14">
    <location>
        <begin position="195"/>
        <end position="196"/>
    </location>
    <ligand>
        <name>ATP</name>
        <dbReference type="ChEBI" id="CHEBI:30616"/>
    </ligand>
</feature>
<dbReference type="EC" id="6.3.2.4" evidence="12"/>
<dbReference type="Proteomes" id="UP000199699">
    <property type="component" value="Unassembled WGS sequence"/>
</dbReference>
<dbReference type="Gene3D" id="3.40.50.20">
    <property type="match status" value="1"/>
</dbReference>
<comment type="similarity">
    <text evidence="2 12">Belongs to the D-alanine--D-alanine ligase family.</text>
</comment>
<dbReference type="GO" id="GO:0005524">
    <property type="term" value="F:ATP binding"/>
    <property type="evidence" value="ECO:0007669"/>
    <property type="project" value="UniProtKB-UniRule"/>
</dbReference>
<comment type="cofactor">
    <cofactor evidence="1">
        <name>Mn(2+)</name>
        <dbReference type="ChEBI" id="CHEBI:29035"/>
    </cofactor>
</comment>
<dbReference type="SUPFAM" id="SSF52440">
    <property type="entry name" value="PreATP-grasp domain"/>
    <property type="match status" value="1"/>
</dbReference>
<evidence type="ECO:0000256" key="13">
    <source>
        <dbReference type="PIRSR" id="PIRSR039102-1"/>
    </source>
</evidence>
<evidence type="ECO:0000256" key="8">
    <source>
        <dbReference type="ARBA" id="ARBA00022960"/>
    </source>
</evidence>
<dbReference type="PIRSF" id="PIRSF039102">
    <property type="entry name" value="Ddl/VanB"/>
    <property type="match status" value="1"/>
</dbReference>
<dbReference type="GO" id="GO:0046872">
    <property type="term" value="F:metal ion binding"/>
    <property type="evidence" value="ECO:0007669"/>
    <property type="project" value="UniProtKB-KW"/>
</dbReference>
<dbReference type="Pfam" id="PF01820">
    <property type="entry name" value="Dala_Dala_lig_N"/>
    <property type="match status" value="1"/>
</dbReference>
<evidence type="ECO:0000256" key="12">
    <source>
        <dbReference type="HAMAP-Rule" id="MF_00047"/>
    </source>
</evidence>
<keyword evidence="9 12" id="KW-0573">Peptidoglycan synthesis</keyword>
<evidence type="ECO:0000256" key="1">
    <source>
        <dbReference type="ARBA" id="ARBA00001936"/>
    </source>
</evidence>
<keyword evidence="3 12" id="KW-0436">Ligase</keyword>
<dbReference type="GO" id="GO:0008716">
    <property type="term" value="F:D-alanine-D-alanine ligase activity"/>
    <property type="evidence" value="ECO:0007669"/>
    <property type="project" value="UniProtKB-UniRule"/>
</dbReference>
<feature type="binding site" evidence="14">
    <location>
        <position position="148"/>
    </location>
    <ligand>
        <name>ATP</name>
        <dbReference type="ChEBI" id="CHEBI:30616"/>
    </ligand>
</feature>
<accession>A0A1C6SKX5</accession>
<dbReference type="RefSeq" id="WP_091084977.1">
    <property type="nucleotide sequence ID" value="NZ_FMHT01000003.1"/>
</dbReference>
<feature type="binding site" evidence="15">
    <location>
        <position position="325"/>
    </location>
    <ligand>
        <name>Mg(2+)</name>
        <dbReference type="ChEBI" id="CHEBI:18420"/>
        <label>2</label>
    </ligand>
</feature>
<dbReference type="PANTHER" id="PTHR23132">
    <property type="entry name" value="D-ALANINE--D-ALANINE LIGASE"/>
    <property type="match status" value="1"/>
</dbReference>
<evidence type="ECO:0000256" key="11">
    <source>
        <dbReference type="ARBA" id="ARBA00023316"/>
    </source>
</evidence>
<dbReference type="Pfam" id="PF07478">
    <property type="entry name" value="Dala_Dala_lig_C"/>
    <property type="match status" value="1"/>
</dbReference>
<dbReference type="PROSITE" id="PS50975">
    <property type="entry name" value="ATP_GRASP"/>
    <property type="match status" value="1"/>
</dbReference>
<comment type="subcellular location">
    <subcellularLocation>
        <location evidence="12">Cytoplasm</location>
    </subcellularLocation>
</comment>
<feature type="binding site" evidence="14">
    <location>
        <begin position="324"/>
        <end position="325"/>
    </location>
    <ligand>
        <name>ATP</name>
        <dbReference type="ChEBI" id="CHEBI:30616"/>
    </ligand>
</feature>
<dbReference type="GO" id="GO:0008360">
    <property type="term" value="P:regulation of cell shape"/>
    <property type="evidence" value="ECO:0007669"/>
    <property type="project" value="UniProtKB-KW"/>
</dbReference>
<dbReference type="Gene3D" id="3.30.470.20">
    <property type="entry name" value="ATP-grasp fold, B domain"/>
    <property type="match status" value="1"/>
</dbReference>
<keyword evidence="8 12" id="KW-0133">Cell shape</keyword>
<comment type="pathway">
    <text evidence="12">Cell wall biogenesis; peptidoglycan biosynthesis.</text>
</comment>
<dbReference type="PROSITE" id="PS00843">
    <property type="entry name" value="DALA_DALA_LIGASE_1"/>
    <property type="match status" value="1"/>
</dbReference>
<gene>
    <name evidence="12" type="primary">ddl</name>
    <name evidence="18" type="ORF">GA0070616_3988</name>
</gene>
<proteinExistence type="inferred from homology"/>
<keyword evidence="19" id="KW-1185">Reference proteome</keyword>
<feature type="binding site" evidence="15">
    <location>
        <position position="327"/>
    </location>
    <ligand>
        <name>Mg(2+)</name>
        <dbReference type="ChEBI" id="CHEBI:18420"/>
        <label>2</label>
    </ligand>
</feature>
<dbReference type="OrthoDB" id="9813261at2"/>
<feature type="binding site" evidence="15">
    <location>
        <position position="312"/>
    </location>
    <ligand>
        <name>Mg(2+)</name>
        <dbReference type="ChEBI" id="CHEBI:18420"/>
        <label>1</label>
    </ligand>
</feature>
<evidence type="ECO:0000256" key="10">
    <source>
        <dbReference type="ARBA" id="ARBA00023211"/>
    </source>
</evidence>
<reference evidence="18 19" key="1">
    <citation type="submission" date="2016-06" db="EMBL/GenBank/DDBJ databases">
        <authorList>
            <person name="Kjaerup R.B."/>
            <person name="Dalgaard T.S."/>
            <person name="Juul-Madsen H.R."/>
        </authorList>
    </citation>
    <scope>NUCLEOTIDE SEQUENCE [LARGE SCALE GENOMIC DNA]</scope>
    <source>
        <strain evidence="18 19">DSM 43818</strain>
    </source>
</reference>
<keyword evidence="12" id="KW-0963">Cytoplasm</keyword>
<comment type="catalytic activity">
    <reaction evidence="12">
        <text>2 D-alanine + ATP = D-alanyl-D-alanine + ADP + phosphate + H(+)</text>
        <dbReference type="Rhea" id="RHEA:11224"/>
        <dbReference type="ChEBI" id="CHEBI:15378"/>
        <dbReference type="ChEBI" id="CHEBI:30616"/>
        <dbReference type="ChEBI" id="CHEBI:43474"/>
        <dbReference type="ChEBI" id="CHEBI:57416"/>
        <dbReference type="ChEBI" id="CHEBI:57822"/>
        <dbReference type="ChEBI" id="CHEBI:456216"/>
        <dbReference type="EC" id="6.3.2.4"/>
    </reaction>
</comment>
<dbReference type="NCBIfam" id="NF002528">
    <property type="entry name" value="PRK01966.1-4"/>
    <property type="match status" value="1"/>
</dbReference>
<feature type="binding site" evidence="15">
    <location>
        <position position="325"/>
    </location>
    <ligand>
        <name>Mg(2+)</name>
        <dbReference type="ChEBI" id="CHEBI:18420"/>
        <label>1</label>
    </ligand>
</feature>
<dbReference type="GO" id="GO:0009252">
    <property type="term" value="P:peptidoglycan biosynthetic process"/>
    <property type="evidence" value="ECO:0007669"/>
    <property type="project" value="UniProtKB-UniRule"/>
</dbReference>